<reference evidence="1" key="1">
    <citation type="submission" date="2020-09" db="EMBL/GenBank/DDBJ databases">
        <title>Genome-Enabled Discovery of Anthraquinone Biosynthesis in Senna tora.</title>
        <authorList>
            <person name="Kang S.-H."/>
            <person name="Pandey R.P."/>
            <person name="Lee C.-M."/>
            <person name="Sim J.-S."/>
            <person name="Jeong J.-T."/>
            <person name="Choi B.-S."/>
            <person name="Jung M."/>
            <person name="Ginzburg D."/>
            <person name="Zhao K."/>
            <person name="Won S.Y."/>
            <person name="Oh T.-J."/>
            <person name="Yu Y."/>
            <person name="Kim N.-H."/>
            <person name="Lee O.R."/>
            <person name="Lee T.-H."/>
            <person name="Bashyal P."/>
            <person name="Kim T.-S."/>
            <person name="Lee W.-H."/>
            <person name="Kawkins C."/>
            <person name="Kim C.-K."/>
            <person name="Kim J.S."/>
            <person name="Ahn B.O."/>
            <person name="Rhee S.Y."/>
            <person name="Sohng J.K."/>
        </authorList>
    </citation>
    <scope>NUCLEOTIDE SEQUENCE</scope>
    <source>
        <tissue evidence="1">Leaf</tissue>
    </source>
</reference>
<evidence type="ECO:0000313" key="2">
    <source>
        <dbReference type="Proteomes" id="UP000634136"/>
    </source>
</evidence>
<name>A0A835CIM5_9FABA</name>
<keyword evidence="2" id="KW-1185">Reference proteome</keyword>
<accession>A0A835CIM5</accession>
<comment type="caution">
    <text evidence="1">The sequence shown here is derived from an EMBL/GenBank/DDBJ whole genome shotgun (WGS) entry which is preliminary data.</text>
</comment>
<protein>
    <submittedName>
        <fullName evidence="1">Uncharacterized protein</fullName>
    </submittedName>
</protein>
<gene>
    <name evidence="1" type="ORF">G2W53_003678</name>
</gene>
<dbReference type="EMBL" id="JAAIUW010000002">
    <property type="protein sequence ID" value="KAF7841380.1"/>
    <property type="molecule type" value="Genomic_DNA"/>
</dbReference>
<dbReference type="AlphaFoldDB" id="A0A835CIM5"/>
<evidence type="ECO:0000313" key="1">
    <source>
        <dbReference type="EMBL" id="KAF7841380.1"/>
    </source>
</evidence>
<sequence length="73" mass="7984">MSSSVFNPGACTGESLFLVTTHKLDSPIGTRQGLKEKDVDSYNISGKEDSTGLKEAQVVELLWVIGRLFTKRP</sequence>
<proteinExistence type="predicted"/>
<organism evidence="1 2">
    <name type="scientific">Senna tora</name>
    <dbReference type="NCBI Taxonomy" id="362788"/>
    <lineage>
        <taxon>Eukaryota</taxon>
        <taxon>Viridiplantae</taxon>
        <taxon>Streptophyta</taxon>
        <taxon>Embryophyta</taxon>
        <taxon>Tracheophyta</taxon>
        <taxon>Spermatophyta</taxon>
        <taxon>Magnoliopsida</taxon>
        <taxon>eudicotyledons</taxon>
        <taxon>Gunneridae</taxon>
        <taxon>Pentapetalae</taxon>
        <taxon>rosids</taxon>
        <taxon>fabids</taxon>
        <taxon>Fabales</taxon>
        <taxon>Fabaceae</taxon>
        <taxon>Caesalpinioideae</taxon>
        <taxon>Cassia clade</taxon>
        <taxon>Senna</taxon>
    </lineage>
</organism>
<dbReference type="Proteomes" id="UP000634136">
    <property type="component" value="Unassembled WGS sequence"/>
</dbReference>